<sequence>MVKKFRLSKKFFAGSSSGSRRFSKAAKGKGIAKSLDVDTELNLIFDDMSLEDFGSDWVLPPRLAKARVAAEAKFRELFDPAYEPWEEVRGNWDHSDSEDMDVEDREFPTQSYGGFLYLY</sequence>
<gene>
    <name evidence="1" type="ORF">RHMOL_Rhmol06G0189200</name>
</gene>
<evidence type="ECO:0000313" key="2">
    <source>
        <dbReference type="Proteomes" id="UP001062846"/>
    </source>
</evidence>
<proteinExistence type="predicted"/>
<dbReference type="EMBL" id="CM046393">
    <property type="protein sequence ID" value="KAI8551476.1"/>
    <property type="molecule type" value="Genomic_DNA"/>
</dbReference>
<dbReference type="Proteomes" id="UP001062846">
    <property type="component" value="Chromosome 6"/>
</dbReference>
<accession>A0ACC0NEN4</accession>
<organism evidence="1 2">
    <name type="scientific">Rhododendron molle</name>
    <name type="common">Chinese azalea</name>
    <name type="synonym">Azalea mollis</name>
    <dbReference type="NCBI Taxonomy" id="49168"/>
    <lineage>
        <taxon>Eukaryota</taxon>
        <taxon>Viridiplantae</taxon>
        <taxon>Streptophyta</taxon>
        <taxon>Embryophyta</taxon>
        <taxon>Tracheophyta</taxon>
        <taxon>Spermatophyta</taxon>
        <taxon>Magnoliopsida</taxon>
        <taxon>eudicotyledons</taxon>
        <taxon>Gunneridae</taxon>
        <taxon>Pentapetalae</taxon>
        <taxon>asterids</taxon>
        <taxon>Ericales</taxon>
        <taxon>Ericaceae</taxon>
        <taxon>Ericoideae</taxon>
        <taxon>Rhodoreae</taxon>
        <taxon>Rhododendron</taxon>
    </lineage>
</organism>
<keyword evidence="2" id="KW-1185">Reference proteome</keyword>
<comment type="caution">
    <text evidence="1">The sequence shown here is derived from an EMBL/GenBank/DDBJ whole genome shotgun (WGS) entry which is preliminary data.</text>
</comment>
<reference evidence="1" key="1">
    <citation type="submission" date="2022-02" db="EMBL/GenBank/DDBJ databases">
        <title>Plant Genome Project.</title>
        <authorList>
            <person name="Zhang R.-G."/>
        </authorList>
    </citation>
    <scope>NUCLEOTIDE SEQUENCE</scope>
    <source>
        <strain evidence="1">AT1</strain>
    </source>
</reference>
<protein>
    <submittedName>
        <fullName evidence="1">Uncharacterized protein</fullName>
    </submittedName>
</protein>
<name>A0ACC0NEN4_RHOML</name>
<evidence type="ECO:0000313" key="1">
    <source>
        <dbReference type="EMBL" id="KAI8551476.1"/>
    </source>
</evidence>